<keyword evidence="8 17" id="KW-0028">Amino-acid biosynthesis</keyword>
<evidence type="ECO:0000256" key="5">
    <source>
        <dbReference type="ARBA" id="ARBA00005072"/>
    </source>
</evidence>
<dbReference type="Pfam" id="PF01063">
    <property type="entry name" value="Aminotran_4"/>
    <property type="match status" value="1"/>
</dbReference>
<evidence type="ECO:0000256" key="15">
    <source>
        <dbReference type="RuleBase" id="RU004106"/>
    </source>
</evidence>
<dbReference type="InterPro" id="IPR001544">
    <property type="entry name" value="Aminotrans_IV"/>
</dbReference>
<dbReference type="InterPro" id="IPR043131">
    <property type="entry name" value="BCAT-like_N"/>
</dbReference>
<evidence type="ECO:0000256" key="17">
    <source>
        <dbReference type="RuleBase" id="RU364094"/>
    </source>
</evidence>
<dbReference type="NCBIfam" id="TIGR01122">
    <property type="entry name" value="ilvE_I"/>
    <property type="match status" value="1"/>
</dbReference>
<evidence type="ECO:0000256" key="16">
    <source>
        <dbReference type="RuleBase" id="RU004516"/>
    </source>
</evidence>
<evidence type="ECO:0000256" key="9">
    <source>
        <dbReference type="ARBA" id="ARBA00022679"/>
    </source>
</evidence>
<dbReference type="PANTHER" id="PTHR42743:SF11">
    <property type="entry name" value="AMINODEOXYCHORISMATE LYASE"/>
    <property type="match status" value="1"/>
</dbReference>
<evidence type="ECO:0000256" key="11">
    <source>
        <dbReference type="ARBA" id="ARBA00023304"/>
    </source>
</evidence>
<dbReference type="InterPro" id="IPR050571">
    <property type="entry name" value="Class-IV_PLP-Dep_Aminotrnsfr"/>
</dbReference>
<dbReference type="SUPFAM" id="SSF56752">
    <property type="entry name" value="D-aminoacid aminotransferase-like PLP-dependent enzymes"/>
    <property type="match status" value="1"/>
</dbReference>
<keyword evidence="10 16" id="KW-0663">Pyridoxal phosphate</keyword>
<dbReference type="GO" id="GO:0005829">
    <property type="term" value="C:cytosol"/>
    <property type="evidence" value="ECO:0007669"/>
    <property type="project" value="TreeGrafter"/>
</dbReference>
<evidence type="ECO:0000256" key="8">
    <source>
        <dbReference type="ARBA" id="ARBA00022605"/>
    </source>
</evidence>
<comment type="pathway">
    <text evidence="5 17">Amino-acid biosynthesis; L-leucine biosynthesis; L-leucine from 3-methyl-2-oxobutanoate: step 4/4.</text>
</comment>
<dbReference type="Proteomes" id="UP000722750">
    <property type="component" value="Unassembled WGS sequence"/>
</dbReference>
<evidence type="ECO:0000256" key="7">
    <source>
        <dbReference type="ARBA" id="ARBA00022576"/>
    </source>
</evidence>
<comment type="catalytic activity">
    <reaction evidence="12 17">
        <text>L-valine + 2-oxoglutarate = 3-methyl-2-oxobutanoate + L-glutamate</text>
        <dbReference type="Rhea" id="RHEA:24813"/>
        <dbReference type="ChEBI" id="CHEBI:11851"/>
        <dbReference type="ChEBI" id="CHEBI:16810"/>
        <dbReference type="ChEBI" id="CHEBI:29985"/>
        <dbReference type="ChEBI" id="CHEBI:57762"/>
        <dbReference type="EC" id="2.6.1.42"/>
    </reaction>
</comment>
<evidence type="ECO:0000256" key="2">
    <source>
        <dbReference type="ARBA" id="ARBA00003109"/>
    </source>
</evidence>
<dbReference type="GO" id="GO:0004084">
    <property type="term" value="F:branched-chain-amino-acid transaminase activity"/>
    <property type="evidence" value="ECO:0007669"/>
    <property type="project" value="UniProtKB-EC"/>
</dbReference>
<comment type="catalytic activity">
    <reaction evidence="13 17">
        <text>L-isoleucine + 2-oxoglutarate = (S)-3-methyl-2-oxopentanoate + L-glutamate</text>
        <dbReference type="Rhea" id="RHEA:24801"/>
        <dbReference type="ChEBI" id="CHEBI:16810"/>
        <dbReference type="ChEBI" id="CHEBI:29985"/>
        <dbReference type="ChEBI" id="CHEBI:35146"/>
        <dbReference type="ChEBI" id="CHEBI:58045"/>
        <dbReference type="EC" id="2.6.1.42"/>
    </reaction>
</comment>
<comment type="pathway">
    <text evidence="3 17">Amino-acid biosynthesis; L-isoleucine biosynthesis; L-isoleucine from 2-oxobutanoate: step 4/4.</text>
</comment>
<keyword evidence="7 17" id="KW-0032">Aminotransferase</keyword>
<dbReference type="AlphaFoldDB" id="A0A942A0D9"/>
<dbReference type="Gene3D" id="3.20.10.10">
    <property type="entry name" value="D-amino Acid Aminotransferase, subunit A, domain 2"/>
    <property type="match status" value="1"/>
</dbReference>
<comment type="pathway">
    <text evidence="4 17">Amino-acid biosynthesis; L-valine biosynthesis; L-valine from pyruvate: step 4/4.</text>
</comment>
<dbReference type="GO" id="GO:0008652">
    <property type="term" value="P:amino acid biosynthetic process"/>
    <property type="evidence" value="ECO:0007669"/>
    <property type="project" value="UniProtKB-KW"/>
</dbReference>
<keyword evidence="11 17" id="KW-0100">Branched-chain amino acid biosynthesis</keyword>
<evidence type="ECO:0000256" key="10">
    <source>
        <dbReference type="ARBA" id="ARBA00022898"/>
    </source>
</evidence>
<sequence length="288" mass="31696">MEPKVYINGKLYPKDEAKVSVFDHGLLYGDGVFEGIRCYNGNVFKLSEHIDRLYNSAKAISMEIQLTRDELKDAVLNTLKANNLKDSYIRLVVTRGVGKLGLNPFLCSESQVIIITDFIQLYSKELYEKGLDAIIVPTIRNHSDALNPNVKSLNYLNNILAKIECINAGATEGIMLNKDGYVAEGTGDNIFIVKDNEIVTPPTTAGILIGITRNVVIELANEAGMNVKEEQLTRDDLYNADECFLTGTAAEIIPVVNLDGRKIASGKPGKATLNLLKKYQELTTHSSA</sequence>
<evidence type="ECO:0000256" key="12">
    <source>
        <dbReference type="ARBA" id="ARBA00048212"/>
    </source>
</evidence>
<evidence type="ECO:0000256" key="6">
    <source>
        <dbReference type="ARBA" id="ARBA00009320"/>
    </source>
</evidence>
<dbReference type="FunFam" id="3.30.470.10:FF:000006">
    <property type="entry name" value="Branched-chain-amino-acid aminotransferase"/>
    <property type="match status" value="1"/>
</dbReference>
<comment type="similarity">
    <text evidence="6 15">Belongs to the class-IV pyridoxal-phosphate-dependent aminotransferase family.</text>
</comment>
<evidence type="ECO:0000256" key="3">
    <source>
        <dbReference type="ARBA" id="ARBA00004824"/>
    </source>
</evidence>
<comment type="cofactor">
    <cofactor evidence="1 16">
        <name>pyridoxal 5'-phosphate</name>
        <dbReference type="ChEBI" id="CHEBI:597326"/>
    </cofactor>
</comment>
<dbReference type="EC" id="2.6.1.42" evidence="17"/>
<evidence type="ECO:0000256" key="14">
    <source>
        <dbReference type="ARBA" id="ARBA00049229"/>
    </source>
</evidence>
<proteinExistence type="inferred from homology"/>
<evidence type="ECO:0000313" key="18">
    <source>
        <dbReference type="EMBL" id="MBS1257011.1"/>
    </source>
</evidence>
<name>A0A942A0D9_9BACT</name>
<dbReference type="CDD" id="cd01558">
    <property type="entry name" value="D-AAT_like"/>
    <property type="match status" value="1"/>
</dbReference>
<dbReference type="FunFam" id="3.20.10.10:FF:000002">
    <property type="entry name" value="D-alanine aminotransferase"/>
    <property type="match status" value="1"/>
</dbReference>
<reference evidence="18" key="1">
    <citation type="journal article" date="2021" name="ISME J.">
        <title>Fine-scale metabolic discontinuity in a stratified prokaryote microbiome of a Red Sea deep halocline.</title>
        <authorList>
            <person name="Michoud G."/>
            <person name="Ngugi D.K."/>
            <person name="Barozzi A."/>
            <person name="Merlino G."/>
            <person name="Calleja M.L."/>
            <person name="Delgado-Huertas A."/>
            <person name="Moran X.A.G."/>
            <person name="Daffonchio D."/>
        </authorList>
    </citation>
    <scope>NUCLEOTIDE SEQUENCE</scope>
    <source>
        <strain evidence="18">SuakinDeep_MAG55_1</strain>
    </source>
</reference>
<evidence type="ECO:0000256" key="1">
    <source>
        <dbReference type="ARBA" id="ARBA00001933"/>
    </source>
</evidence>
<evidence type="ECO:0000256" key="13">
    <source>
        <dbReference type="ARBA" id="ARBA00048798"/>
    </source>
</evidence>
<protein>
    <recommendedName>
        <fullName evidence="17">Branched-chain-amino-acid aminotransferase</fullName>
        <shortName evidence="17">BCAT</shortName>
        <ecNumber evidence="17">2.6.1.42</ecNumber>
    </recommendedName>
</protein>
<comment type="catalytic activity">
    <reaction evidence="14 17">
        <text>L-leucine + 2-oxoglutarate = 4-methyl-2-oxopentanoate + L-glutamate</text>
        <dbReference type="Rhea" id="RHEA:18321"/>
        <dbReference type="ChEBI" id="CHEBI:16810"/>
        <dbReference type="ChEBI" id="CHEBI:17865"/>
        <dbReference type="ChEBI" id="CHEBI:29985"/>
        <dbReference type="ChEBI" id="CHEBI:57427"/>
        <dbReference type="EC" id="2.6.1.42"/>
    </reaction>
</comment>
<dbReference type="InterPro" id="IPR043132">
    <property type="entry name" value="BCAT-like_C"/>
</dbReference>
<evidence type="ECO:0000313" key="19">
    <source>
        <dbReference type="Proteomes" id="UP000722750"/>
    </source>
</evidence>
<dbReference type="PROSITE" id="PS00770">
    <property type="entry name" value="AA_TRANSFER_CLASS_4"/>
    <property type="match status" value="1"/>
</dbReference>
<keyword evidence="9 17" id="KW-0808">Transferase</keyword>
<dbReference type="PANTHER" id="PTHR42743">
    <property type="entry name" value="AMINO-ACID AMINOTRANSFERASE"/>
    <property type="match status" value="1"/>
</dbReference>
<comment type="caution">
    <text evidence="18">The sequence shown here is derived from an EMBL/GenBank/DDBJ whole genome shotgun (WGS) entry which is preliminary data.</text>
</comment>
<dbReference type="Gene3D" id="3.30.470.10">
    <property type="match status" value="1"/>
</dbReference>
<dbReference type="NCBIfam" id="NF006185">
    <property type="entry name" value="PRK08320.1"/>
    <property type="match status" value="1"/>
</dbReference>
<gene>
    <name evidence="17" type="primary">ilvE</name>
    <name evidence="18" type="ORF">MAG551_00046</name>
</gene>
<dbReference type="InterPro" id="IPR018300">
    <property type="entry name" value="Aminotrans_IV_CS"/>
</dbReference>
<accession>A0A942A0D9</accession>
<dbReference type="EMBL" id="JAANXD010000001">
    <property type="protein sequence ID" value="MBS1257011.1"/>
    <property type="molecule type" value="Genomic_DNA"/>
</dbReference>
<dbReference type="GO" id="GO:0009082">
    <property type="term" value="P:branched-chain amino acid biosynthetic process"/>
    <property type="evidence" value="ECO:0007669"/>
    <property type="project" value="UniProtKB-KW"/>
</dbReference>
<dbReference type="InterPro" id="IPR036038">
    <property type="entry name" value="Aminotransferase-like"/>
</dbReference>
<dbReference type="NCBIfam" id="NF005146">
    <property type="entry name" value="PRK06606.1"/>
    <property type="match status" value="1"/>
</dbReference>
<organism evidence="18 19">
    <name type="scientific">Candidatus Scalindua arabica</name>
    <dbReference type="NCBI Taxonomy" id="1127984"/>
    <lineage>
        <taxon>Bacteria</taxon>
        <taxon>Pseudomonadati</taxon>
        <taxon>Planctomycetota</taxon>
        <taxon>Candidatus Brocadiia</taxon>
        <taxon>Candidatus Brocadiales</taxon>
        <taxon>Candidatus Scalinduaceae</taxon>
        <taxon>Candidatus Scalindua</taxon>
    </lineage>
</organism>
<comment type="function">
    <text evidence="2 17">Acts on leucine, isoleucine and valine.</text>
</comment>
<dbReference type="InterPro" id="IPR005785">
    <property type="entry name" value="B_amino_transI"/>
</dbReference>
<evidence type="ECO:0000256" key="4">
    <source>
        <dbReference type="ARBA" id="ARBA00004931"/>
    </source>
</evidence>